<dbReference type="Proteomes" id="UP001465976">
    <property type="component" value="Unassembled WGS sequence"/>
</dbReference>
<dbReference type="EMBL" id="JBAHYK010000585">
    <property type="protein sequence ID" value="KAL0572773.1"/>
    <property type="molecule type" value="Genomic_DNA"/>
</dbReference>
<evidence type="ECO:0000313" key="2">
    <source>
        <dbReference type="EMBL" id="KAL0572773.1"/>
    </source>
</evidence>
<feature type="region of interest" description="Disordered" evidence="1">
    <location>
        <begin position="199"/>
        <end position="268"/>
    </location>
</feature>
<evidence type="ECO:0000256" key="1">
    <source>
        <dbReference type="SAM" id="MobiDB-lite"/>
    </source>
</evidence>
<feature type="compositionally biased region" description="Low complexity" evidence="1">
    <location>
        <begin position="304"/>
        <end position="319"/>
    </location>
</feature>
<protein>
    <recommendedName>
        <fullName evidence="4">Zn(2)-C6 fungal-type domain-containing protein</fullName>
    </recommendedName>
</protein>
<proteinExistence type="predicted"/>
<reference evidence="2 3" key="1">
    <citation type="submission" date="2024-02" db="EMBL/GenBank/DDBJ databases">
        <title>A draft genome for the cacao thread blight pathogen Marasmius crinis-equi.</title>
        <authorList>
            <person name="Cohen S.P."/>
            <person name="Baruah I.K."/>
            <person name="Amoako-Attah I."/>
            <person name="Bukari Y."/>
            <person name="Meinhardt L.W."/>
            <person name="Bailey B.A."/>
        </authorList>
    </citation>
    <scope>NUCLEOTIDE SEQUENCE [LARGE SCALE GENOMIC DNA]</scope>
    <source>
        <strain evidence="2 3">GH-76</strain>
    </source>
</reference>
<name>A0ABR3FBZ6_9AGAR</name>
<organism evidence="2 3">
    <name type="scientific">Marasmius crinis-equi</name>
    <dbReference type="NCBI Taxonomy" id="585013"/>
    <lineage>
        <taxon>Eukaryota</taxon>
        <taxon>Fungi</taxon>
        <taxon>Dikarya</taxon>
        <taxon>Basidiomycota</taxon>
        <taxon>Agaricomycotina</taxon>
        <taxon>Agaricomycetes</taxon>
        <taxon>Agaricomycetidae</taxon>
        <taxon>Agaricales</taxon>
        <taxon>Marasmiineae</taxon>
        <taxon>Marasmiaceae</taxon>
        <taxon>Marasmius</taxon>
    </lineage>
</organism>
<gene>
    <name evidence="2" type="ORF">V5O48_009186</name>
</gene>
<feature type="region of interest" description="Disordered" evidence="1">
    <location>
        <begin position="304"/>
        <end position="350"/>
    </location>
</feature>
<keyword evidence="3" id="KW-1185">Reference proteome</keyword>
<evidence type="ECO:0000313" key="3">
    <source>
        <dbReference type="Proteomes" id="UP001465976"/>
    </source>
</evidence>
<evidence type="ECO:0008006" key="4">
    <source>
        <dbReference type="Google" id="ProtNLM"/>
    </source>
</evidence>
<accession>A0ABR3FBZ6</accession>
<comment type="caution">
    <text evidence="2">The sequence shown here is derived from an EMBL/GenBank/DDBJ whole genome shotgun (WGS) entry which is preliminary data.</text>
</comment>
<feature type="compositionally biased region" description="Acidic residues" evidence="1">
    <location>
        <begin position="206"/>
        <end position="215"/>
    </location>
</feature>
<sequence>MLRHTTDTTGGSSGRRSPACCQVLRRHMTHDGTSGQRPAYYWQLQYYHDALDGSYPPKSSSFAQTVQEEEALFYATFPNARPPFANSEMILAPIPDNGYHQGVGFYPPGSRAIRGTKPELSIQTEGITTAPLAPNHQHVPSRSNSGSTIAPISALVQSPIEQTDNAFTHWVATDRESTSAMTPSTPCSNADDEDQALTLDDHDLTEPDDSSDEDDTRGRSSDRVSPPRRFSTSLDDRSVSATSRGDSGGSLPDLDLTPSEATGTWPSLRVRRNDSVCMSFSGPPADEGQSGHTLTTFGRRATVPPTLSPTSASTSATAAPPCPEPRRETSDTPPTLMRISPLPSHRRPVEKKKAQTLACNFCRGRKIACGPPVPGTVEKTCK</sequence>